<comment type="caution">
    <text evidence="9">The sequence shown here is derived from an EMBL/GenBank/DDBJ whole genome shotgun (WGS) entry which is preliminary data.</text>
</comment>
<feature type="transmembrane region" description="Helical" evidence="7">
    <location>
        <begin position="259"/>
        <end position="281"/>
    </location>
</feature>
<evidence type="ECO:0000313" key="9">
    <source>
        <dbReference type="EMBL" id="KOA89467.1"/>
    </source>
</evidence>
<evidence type="ECO:0000256" key="3">
    <source>
        <dbReference type="ARBA" id="ARBA00022475"/>
    </source>
</evidence>
<dbReference type="PANTHER" id="PTHR40074:SF2">
    <property type="entry name" value="O-ACETYLTRANSFERASE WECH"/>
    <property type="match status" value="1"/>
</dbReference>
<name>A0A9Q1UZE0_CLOBO</name>
<accession>A0A9Q1UZE0</accession>
<dbReference type="PANTHER" id="PTHR40074">
    <property type="entry name" value="O-ACETYLTRANSFERASE WECH"/>
    <property type="match status" value="1"/>
</dbReference>
<keyword evidence="5 7" id="KW-1133">Transmembrane helix</keyword>
<proteinExistence type="inferred from homology"/>
<keyword evidence="9" id="KW-0012">Acyltransferase</keyword>
<keyword evidence="3" id="KW-1003">Cell membrane</keyword>
<feature type="transmembrane region" description="Helical" evidence="7">
    <location>
        <begin position="169"/>
        <end position="190"/>
    </location>
</feature>
<dbReference type="Pfam" id="PF01757">
    <property type="entry name" value="Acyl_transf_3"/>
    <property type="match status" value="1"/>
</dbReference>
<dbReference type="AlphaFoldDB" id="A0A9Q1UZE0"/>
<feature type="transmembrane region" description="Helical" evidence="7">
    <location>
        <begin position="223"/>
        <end position="239"/>
    </location>
</feature>
<evidence type="ECO:0000256" key="2">
    <source>
        <dbReference type="ARBA" id="ARBA00007400"/>
    </source>
</evidence>
<feature type="domain" description="Acyltransferase 3" evidence="8">
    <location>
        <begin position="17"/>
        <end position="346"/>
    </location>
</feature>
<dbReference type="GO" id="GO:0005886">
    <property type="term" value="C:plasma membrane"/>
    <property type="evidence" value="ECO:0007669"/>
    <property type="project" value="UniProtKB-SubCell"/>
</dbReference>
<keyword evidence="9" id="KW-0808">Transferase</keyword>
<gene>
    <name evidence="9" type="ORF">ADU74_04295</name>
</gene>
<evidence type="ECO:0000256" key="4">
    <source>
        <dbReference type="ARBA" id="ARBA00022692"/>
    </source>
</evidence>
<evidence type="ECO:0000256" key="5">
    <source>
        <dbReference type="ARBA" id="ARBA00022989"/>
    </source>
</evidence>
<evidence type="ECO:0000256" key="1">
    <source>
        <dbReference type="ARBA" id="ARBA00004651"/>
    </source>
</evidence>
<feature type="transmembrane region" description="Helical" evidence="7">
    <location>
        <begin position="59"/>
        <end position="78"/>
    </location>
</feature>
<dbReference type="GO" id="GO:0009246">
    <property type="term" value="P:enterobacterial common antigen biosynthetic process"/>
    <property type="evidence" value="ECO:0007669"/>
    <property type="project" value="TreeGrafter"/>
</dbReference>
<feature type="transmembrane region" description="Helical" evidence="7">
    <location>
        <begin position="143"/>
        <end position="160"/>
    </location>
</feature>
<dbReference type="Proteomes" id="UP000037540">
    <property type="component" value="Unassembled WGS sequence"/>
</dbReference>
<feature type="transmembrane region" description="Helical" evidence="7">
    <location>
        <begin position="17"/>
        <end position="39"/>
    </location>
</feature>
<comment type="similarity">
    <text evidence="2">Belongs to the acyltransferase 3 family.</text>
</comment>
<dbReference type="EMBL" id="LGVR01000017">
    <property type="protein sequence ID" value="KOA89467.1"/>
    <property type="molecule type" value="Genomic_DNA"/>
</dbReference>
<sequence>MFEEGDNLKRQEKLTNITLLSGIAIILVILGHSGCIYAGKWNYNVIYNKSTVLKYITCYIYSFHMQLFVFLSGYLYSYGKRYGKYKRFSEIVIKKIIRLLTPYILVGSLLVVPTQIIFKLDKVEKSYLKRVVYEIFLAHEPRYLWFILMLFNIFIIFYVIEKHLNKKNIVINLGIFFIVSVLASKCPNIYEIDKSFQYLLFFYIGYVFYENKKVVTLVKDKYILLFTIHILMFNYYYFIIDNVNIPSNKLILFNLFNIIIRRMIAFIGVGFVFSTIEFLISSMDKKGCILNDVKLFKNLSKYSYFIYLVHQPIMLVILKNIRWLQIKPIVVYNVLFWCTLMLSIGFAKIYYGIVYIYKHKWTKEIKANQEAM</sequence>
<organism evidence="9 10">
    <name type="scientific">Clostridium botulinum</name>
    <dbReference type="NCBI Taxonomy" id="1491"/>
    <lineage>
        <taxon>Bacteria</taxon>
        <taxon>Bacillati</taxon>
        <taxon>Bacillota</taxon>
        <taxon>Clostridia</taxon>
        <taxon>Eubacteriales</taxon>
        <taxon>Clostridiaceae</taxon>
        <taxon>Clostridium</taxon>
    </lineage>
</organism>
<reference evidence="9 10" key="1">
    <citation type="submission" date="2015-07" db="EMBL/GenBank/DDBJ databases">
        <title>Draft genome sequences of 17 French Clostridium botulinum group III.</title>
        <authorList>
            <person name="Woudstra C."/>
            <person name="Le Marechal C."/>
            <person name="Souillard R."/>
            <person name="Bayon-Auboyer M.-H."/>
            <person name="Dessouter D."/>
            <person name="Fach P."/>
        </authorList>
    </citation>
    <scope>NUCLEOTIDE SEQUENCE [LARGE SCALE GENOMIC DNA]</scope>
    <source>
        <strain evidence="9 10">12LNRI-CD</strain>
    </source>
</reference>
<protein>
    <submittedName>
        <fullName evidence="9">Acyltransferase</fullName>
    </submittedName>
</protein>
<evidence type="ECO:0000256" key="6">
    <source>
        <dbReference type="ARBA" id="ARBA00023136"/>
    </source>
</evidence>
<feature type="transmembrane region" description="Helical" evidence="7">
    <location>
        <begin position="196"/>
        <end position="211"/>
    </location>
</feature>
<evidence type="ECO:0000256" key="7">
    <source>
        <dbReference type="SAM" id="Phobius"/>
    </source>
</evidence>
<evidence type="ECO:0000259" key="8">
    <source>
        <dbReference type="Pfam" id="PF01757"/>
    </source>
</evidence>
<comment type="subcellular location">
    <subcellularLocation>
        <location evidence="1">Cell membrane</location>
        <topology evidence="1">Multi-pass membrane protein</topology>
    </subcellularLocation>
</comment>
<dbReference type="GO" id="GO:0016413">
    <property type="term" value="F:O-acetyltransferase activity"/>
    <property type="evidence" value="ECO:0007669"/>
    <property type="project" value="TreeGrafter"/>
</dbReference>
<evidence type="ECO:0000313" key="10">
    <source>
        <dbReference type="Proteomes" id="UP000037540"/>
    </source>
</evidence>
<feature type="transmembrane region" description="Helical" evidence="7">
    <location>
        <begin position="99"/>
        <end position="118"/>
    </location>
</feature>
<keyword evidence="6 7" id="KW-0472">Membrane</keyword>
<feature type="transmembrane region" description="Helical" evidence="7">
    <location>
        <begin position="302"/>
        <end position="322"/>
    </location>
</feature>
<keyword evidence="4 7" id="KW-0812">Transmembrane</keyword>
<feature type="transmembrane region" description="Helical" evidence="7">
    <location>
        <begin position="334"/>
        <end position="357"/>
    </location>
</feature>
<dbReference type="InterPro" id="IPR002656">
    <property type="entry name" value="Acyl_transf_3_dom"/>
</dbReference>